<dbReference type="EMBL" id="KL367480">
    <property type="protein sequence ID" value="KFD71891.1"/>
    <property type="molecule type" value="Genomic_DNA"/>
</dbReference>
<comment type="subcellular location">
    <subcellularLocation>
        <location evidence="1">Cytoplasm</location>
    </subcellularLocation>
</comment>
<dbReference type="GO" id="GO:0005524">
    <property type="term" value="F:ATP binding"/>
    <property type="evidence" value="ECO:0007669"/>
    <property type="project" value="UniProtKB-KW"/>
</dbReference>
<reference evidence="6" key="1">
    <citation type="journal article" date="2014" name="Nat. Genet.">
        <title>Genome and transcriptome of the porcine whipworm Trichuris suis.</title>
        <authorList>
            <person name="Jex A.R."/>
            <person name="Nejsum P."/>
            <person name="Schwarz E.M."/>
            <person name="Hu L."/>
            <person name="Young N.D."/>
            <person name="Hall R.S."/>
            <person name="Korhonen P.K."/>
            <person name="Liao S."/>
            <person name="Thamsborg S."/>
            <person name="Xia J."/>
            <person name="Xu P."/>
            <person name="Wang S."/>
            <person name="Scheerlinck J.P."/>
            <person name="Hofmann A."/>
            <person name="Sternberg P.W."/>
            <person name="Wang J."/>
            <person name="Gasser R.B."/>
        </authorList>
    </citation>
    <scope>NUCLEOTIDE SEQUENCE [LARGE SCALE GENOMIC DNA]</scope>
    <source>
        <strain evidence="6">DCEP-RM93F</strain>
    </source>
</reference>
<dbReference type="PANTHER" id="PTHR11937">
    <property type="entry name" value="ACTIN"/>
    <property type="match status" value="1"/>
</dbReference>
<dbReference type="PROSITE" id="PS01132">
    <property type="entry name" value="ACTINS_ACT_LIKE"/>
    <property type="match status" value="1"/>
</dbReference>
<dbReference type="AlphaFoldDB" id="A0A085NQZ5"/>
<dbReference type="FunFam" id="3.30.420.40:FF:000502">
    <property type="entry name" value="Actin-Related Proteins"/>
    <property type="match status" value="1"/>
</dbReference>
<keyword evidence="5" id="KW-0472">Membrane</keyword>
<feature type="transmembrane region" description="Helical" evidence="5">
    <location>
        <begin position="96"/>
        <end position="117"/>
    </location>
</feature>
<evidence type="ECO:0000256" key="4">
    <source>
        <dbReference type="ARBA" id="ARBA00022840"/>
    </source>
</evidence>
<dbReference type="GO" id="GO:0005737">
    <property type="term" value="C:cytoplasm"/>
    <property type="evidence" value="ECO:0007669"/>
    <property type="project" value="UniProtKB-SubCell"/>
</dbReference>
<dbReference type="InterPro" id="IPR043129">
    <property type="entry name" value="ATPase_NBD"/>
</dbReference>
<dbReference type="Gene3D" id="3.30.420.40">
    <property type="match status" value="1"/>
</dbReference>
<keyword evidence="3" id="KW-0547">Nucleotide-binding</keyword>
<organism evidence="6">
    <name type="scientific">Trichuris suis</name>
    <name type="common">pig whipworm</name>
    <dbReference type="NCBI Taxonomy" id="68888"/>
    <lineage>
        <taxon>Eukaryota</taxon>
        <taxon>Metazoa</taxon>
        <taxon>Ecdysozoa</taxon>
        <taxon>Nematoda</taxon>
        <taxon>Enoplea</taxon>
        <taxon>Dorylaimia</taxon>
        <taxon>Trichinellida</taxon>
        <taxon>Trichuridae</taxon>
        <taxon>Trichuris</taxon>
    </lineage>
</organism>
<keyword evidence="5" id="KW-0812">Transmembrane</keyword>
<dbReference type="PRINTS" id="PR00190">
    <property type="entry name" value="ACTIN"/>
</dbReference>
<dbReference type="Pfam" id="PF00022">
    <property type="entry name" value="Actin"/>
    <property type="match status" value="1"/>
</dbReference>
<keyword evidence="4" id="KW-0067">ATP-binding</keyword>
<evidence type="ECO:0000256" key="2">
    <source>
        <dbReference type="ARBA" id="ARBA00022490"/>
    </source>
</evidence>
<name>A0A085NQZ5_9BILA</name>
<gene>
    <name evidence="6" type="ORF">M514_16001</name>
</gene>
<dbReference type="InterPro" id="IPR004000">
    <property type="entry name" value="Actin"/>
</dbReference>
<protein>
    <recommendedName>
        <fullName evidence="7">Actin</fullName>
    </recommendedName>
</protein>
<dbReference type="SUPFAM" id="SSF53067">
    <property type="entry name" value="Actin-like ATPase domain"/>
    <property type="match status" value="1"/>
</dbReference>
<keyword evidence="5" id="KW-1133">Transmembrane helix</keyword>
<evidence type="ECO:0008006" key="7">
    <source>
        <dbReference type="Google" id="ProtNLM"/>
    </source>
</evidence>
<accession>A0A085NQZ5</accession>
<keyword evidence="2" id="KW-0963">Cytoplasm</keyword>
<evidence type="ECO:0000256" key="5">
    <source>
        <dbReference type="SAM" id="Phobius"/>
    </source>
</evidence>
<evidence type="ECO:0000256" key="1">
    <source>
        <dbReference type="ARBA" id="ARBA00004496"/>
    </source>
</evidence>
<dbReference type="InterPro" id="IPR020902">
    <property type="entry name" value="Actin/actin-like_CS"/>
</dbReference>
<proteinExistence type="predicted"/>
<evidence type="ECO:0000313" key="6">
    <source>
        <dbReference type="EMBL" id="KFD71891.1"/>
    </source>
</evidence>
<dbReference type="Proteomes" id="UP000030758">
    <property type="component" value="Unassembled WGS sequence"/>
</dbReference>
<evidence type="ECO:0000256" key="3">
    <source>
        <dbReference type="ARBA" id="ARBA00022741"/>
    </source>
</evidence>
<sequence length="139" mass="16411">MNCKNVFLITYEFGFHSQLITQSISRCRTKGCRVSRPFVIHYPMEHGVITNWNDMELIWQYLYGKDMLQTFPEEHPVLLTEPALNPMRNRERASEFFFETFNVPALFISMQAVLSLYSTVEVLLFNFRFLPRISTAMVD</sequence>